<evidence type="ECO:0000256" key="12">
    <source>
        <dbReference type="SAM" id="Phobius"/>
    </source>
</evidence>
<keyword evidence="14" id="KW-1185">Reference proteome</keyword>
<evidence type="ECO:0000256" key="1">
    <source>
        <dbReference type="ARBA" id="ARBA00004651"/>
    </source>
</evidence>
<dbReference type="EMBL" id="FQWX01000020">
    <property type="protein sequence ID" value="SHH11908.1"/>
    <property type="molecule type" value="Genomic_DNA"/>
</dbReference>
<dbReference type="InterPro" id="IPR045863">
    <property type="entry name" value="CorA_TM1_TM2"/>
</dbReference>
<dbReference type="GO" id="GO:0015095">
    <property type="term" value="F:magnesium ion transmembrane transporter activity"/>
    <property type="evidence" value="ECO:0007669"/>
    <property type="project" value="TreeGrafter"/>
</dbReference>
<evidence type="ECO:0000313" key="13">
    <source>
        <dbReference type="EMBL" id="SHH11908.1"/>
    </source>
</evidence>
<dbReference type="InterPro" id="IPR045861">
    <property type="entry name" value="CorA_cytoplasmic_dom"/>
</dbReference>
<evidence type="ECO:0000256" key="4">
    <source>
        <dbReference type="ARBA" id="ARBA00022475"/>
    </source>
</evidence>
<name>A0A1M5QD74_9FIRM</name>
<keyword evidence="3" id="KW-0813">Transport</keyword>
<dbReference type="Pfam" id="PF01544">
    <property type="entry name" value="CorA"/>
    <property type="match status" value="1"/>
</dbReference>
<keyword evidence="4" id="KW-1003">Cell membrane</keyword>
<evidence type="ECO:0000256" key="8">
    <source>
        <dbReference type="ARBA" id="ARBA00023065"/>
    </source>
</evidence>
<gene>
    <name evidence="13" type="ORF">SAMN04488530_12022</name>
</gene>
<dbReference type="GO" id="GO:0005886">
    <property type="term" value="C:plasma membrane"/>
    <property type="evidence" value="ECO:0007669"/>
    <property type="project" value="UniProtKB-SubCell"/>
</dbReference>
<protein>
    <submittedName>
        <fullName evidence="13">Magnesium transporter</fullName>
    </submittedName>
</protein>
<reference evidence="14" key="1">
    <citation type="submission" date="2016-11" db="EMBL/GenBank/DDBJ databases">
        <authorList>
            <person name="Varghese N."/>
            <person name="Submissions S."/>
        </authorList>
    </citation>
    <scope>NUCLEOTIDE SEQUENCE [LARGE SCALE GENOMIC DNA]</scope>
    <source>
        <strain evidence="14">DSM 2635</strain>
    </source>
</reference>
<dbReference type="Proteomes" id="UP000243255">
    <property type="component" value="Unassembled WGS sequence"/>
</dbReference>
<keyword evidence="7 12" id="KW-1133">Transmembrane helix</keyword>
<sequence>MLILHILNLETNEVINGTKSFSRKFYKKDNSYLMLTTPKNLRLFKKPLDIDEVTFEECLEFDEVIKLDLFDDYDFLSLNTFELLGEKYEVKEVNIYLSENFILVVVDEDHFLYKFIKNIITKKLHMEENPTVSLFKINYLIFNEIIVHEFESLEKVEDMILEIEDDILDEKSDIQITRINDIRSMTRKIVKNTRPLLYIGDRIVKGNIRYLKYSDVKKFNLENVQGIDFGIDKLYNFAISTRELADKLLDIYSSRMAEETNSLITKLTVLTGISAPLTIITGIYGMNFKYMPELNWVYGYPLILLGMAGIVIVGIIIFKIKKIL</sequence>
<keyword evidence="8" id="KW-0406">Ion transport</keyword>
<keyword evidence="6" id="KW-0460">Magnesium</keyword>
<evidence type="ECO:0000256" key="6">
    <source>
        <dbReference type="ARBA" id="ARBA00022842"/>
    </source>
</evidence>
<dbReference type="GO" id="GO:0050897">
    <property type="term" value="F:cobalt ion binding"/>
    <property type="evidence" value="ECO:0007669"/>
    <property type="project" value="TreeGrafter"/>
</dbReference>
<dbReference type="GO" id="GO:0000287">
    <property type="term" value="F:magnesium ion binding"/>
    <property type="evidence" value="ECO:0007669"/>
    <property type="project" value="TreeGrafter"/>
</dbReference>
<proteinExistence type="inferred from homology"/>
<dbReference type="PANTHER" id="PTHR46494:SF1">
    <property type="entry name" value="CORA FAMILY METAL ION TRANSPORTER (EUROFUNG)"/>
    <property type="match status" value="1"/>
</dbReference>
<dbReference type="Gene3D" id="3.30.460.20">
    <property type="entry name" value="CorA soluble domain-like"/>
    <property type="match status" value="1"/>
</dbReference>
<dbReference type="FunFam" id="1.20.58.340:FF:000004">
    <property type="entry name" value="Magnesium transport protein CorA"/>
    <property type="match status" value="1"/>
</dbReference>
<evidence type="ECO:0000256" key="7">
    <source>
        <dbReference type="ARBA" id="ARBA00022989"/>
    </source>
</evidence>
<evidence type="ECO:0000256" key="9">
    <source>
        <dbReference type="ARBA" id="ARBA00023136"/>
    </source>
</evidence>
<evidence type="ECO:0000256" key="2">
    <source>
        <dbReference type="ARBA" id="ARBA00009765"/>
    </source>
</evidence>
<dbReference type="InterPro" id="IPR002523">
    <property type="entry name" value="MgTranspt_CorA/ZnTranspt_ZntB"/>
</dbReference>
<comment type="catalytic activity">
    <reaction evidence="10">
        <text>Mg(2+)(in) = Mg(2+)(out)</text>
        <dbReference type="Rhea" id="RHEA:29827"/>
        <dbReference type="ChEBI" id="CHEBI:18420"/>
    </reaction>
</comment>
<dbReference type="AlphaFoldDB" id="A0A1M5QD74"/>
<evidence type="ECO:0000256" key="5">
    <source>
        <dbReference type="ARBA" id="ARBA00022692"/>
    </source>
</evidence>
<comment type="function">
    <text evidence="11">Mediates influx of magnesium ions. Alternates between open and closed states. Activated by low cytoplasmic Mg(2+) levels. Inactive when cytoplasmic Mg(2+) levels are high.</text>
</comment>
<evidence type="ECO:0000256" key="10">
    <source>
        <dbReference type="ARBA" id="ARBA00034269"/>
    </source>
</evidence>
<dbReference type="STRING" id="1121321.SAMN04488530_12022"/>
<evidence type="ECO:0000313" key="14">
    <source>
        <dbReference type="Proteomes" id="UP000243255"/>
    </source>
</evidence>
<dbReference type="PANTHER" id="PTHR46494">
    <property type="entry name" value="CORA FAMILY METAL ION TRANSPORTER (EUROFUNG)"/>
    <property type="match status" value="1"/>
</dbReference>
<dbReference type="Gene3D" id="1.20.58.340">
    <property type="entry name" value="Magnesium transport protein CorA, transmembrane region"/>
    <property type="match status" value="2"/>
</dbReference>
<keyword evidence="5 12" id="KW-0812">Transmembrane</keyword>
<comment type="similarity">
    <text evidence="2">Belongs to the CorA metal ion transporter (MIT) (TC 1.A.35) family.</text>
</comment>
<dbReference type="RefSeq" id="WP_242948861.1">
    <property type="nucleotide sequence ID" value="NZ_BAABCH010000094.1"/>
</dbReference>
<organism evidence="13 14">
    <name type="scientific">Asaccharospora irregularis DSM 2635</name>
    <dbReference type="NCBI Taxonomy" id="1121321"/>
    <lineage>
        <taxon>Bacteria</taxon>
        <taxon>Bacillati</taxon>
        <taxon>Bacillota</taxon>
        <taxon>Clostridia</taxon>
        <taxon>Peptostreptococcales</taxon>
        <taxon>Peptostreptococcaceae</taxon>
        <taxon>Asaccharospora</taxon>
    </lineage>
</organism>
<dbReference type="SUPFAM" id="SSF143865">
    <property type="entry name" value="CorA soluble domain-like"/>
    <property type="match status" value="1"/>
</dbReference>
<dbReference type="SUPFAM" id="SSF144083">
    <property type="entry name" value="Magnesium transport protein CorA, transmembrane region"/>
    <property type="match status" value="1"/>
</dbReference>
<evidence type="ECO:0000256" key="11">
    <source>
        <dbReference type="ARBA" id="ARBA00045497"/>
    </source>
</evidence>
<comment type="subcellular location">
    <subcellularLocation>
        <location evidence="1">Cell membrane</location>
        <topology evidence="1">Multi-pass membrane protein</topology>
    </subcellularLocation>
</comment>
<keyword evidence="9 12" id="KW-0472">Membrane</keyword>
<accession>A0A1M5QD74</accession>
<dbReference type="GO" id="GO:0015087">
    <property type="term" value="F:cobalt ion transmembrane transporter activity"/>
    <property type="evidence" value="ECO:0007669"/>
    <property type="project" value="TreeGrafter"/>
</dbReference>
<evidence type="ECO:0000256" key="3">
    <source>
        <dbReference type="ARBA" id="ARBA00022448"/>
    </source>
</evidence>
<feature type="transmembrane region" description="Helical" evidence="12">
    <location>
        <begin position="298"/>
        <end position="318"/>
    </location>
</feature>